<evidence type="ECO:0000313" key="3">
    <source>
        <dbReference type="Proteomes" id="UP000032049"/>
    </source>
</evidence>
<comment type="caution">
    <text evidence="2">The sequence shown here is derived from an EMBL/GenBank/DDBJ whole genome shotgun (WGS) entry which is preliminary data.</text>
</comment>
<sequence>MSFSCKQAKQSESDGSDQQQENQVHPDTVIQQMSLDYKLTYLYKLPANADSTVVFSRAGQGDVTIQKRYCDELDEPTRAILFYYASKFSTGFDTAGHPLLIKALNSDTKNYNGDELIQKWFQGPDQIKLKNANISAVLPDGASNSTWFTFIAVKKEKDIRKVYFRTLDTGDEEKYKAATDVFKITGNHIEVLDIHEFGE</sequence>
<evidence type="ECO:0000313" key="2">
    <source>
        <dbReference type="EMBL" id="KIO77875.1"/>
    </source>
</evidence>
<dbReference type="AlphaFoldDB" id="A0A0D0GP26"/>
<feature type="region of interest" description="Disordered" evidence="1">
    <location>
        <begin position="1"/>
        <end position="25"/>
    </location>
</feature>
<accession>A0A0D0GP26</accession>
<keyword evidence="3" id="KW-1185">Reference proteome</keyword>
<dbReference type="EMBL" id="JXRA01000028">
    <property type="protein sequence ID" value="KIO77875.1"/>
    <property type="molecule type" value="Genomic_DNA"/>
</dbReference>
<name>A0A0D0GP26_9SPHI</name>
<gene>
    <name evidence="2" type="ORF">TH53_07030</name>
</gene>
<evidence type="ECO:0000256" key="1">
    <source>
        <dbReference type="SAM" id="MobiDB-lite"/>
    </source>
</evidence>
<proteinExistence type="predicted"/>
<protein>
    <submittedName>
        <fullName evidence="2">Contig28, whole genome shotgun sequence</fullName>
    </submittedName>
</protein>
<organism evidence="2 3">
    <name type="scientific">Pedobacter lusitanus</name>
    <dbReference type="NCBI Taxonomy" id="1503925"/>
    <lineage>
        <taxon>Bacteria</taxon>
        <taxon>Pseudomonadati</taxon>
        <taxon>Bacteroidota</taxon>
        <taxon>Sphingobacteriia</taxon>
        <taxon>Sphingobacteriales</taxon>
        <taxon>Sphingobacteriaceae</taxon>
        <taxon>Pedobacter</taxon>
    </lineage>
</organism>
<reference evidence="2 3" key="1">
    <citation type="submission" date="2015-01" db="EMBL/GenBank/DDBJ databases">
        <title>Draft genome sequence of Pedobacter sp. NL19 isolated from sludge of an effluent treatment pond in an abandoned uranium mine.</title>
        <authorList>
            <person name="Santos T."/>
            <person name="Caetano T."/>
            <person name="Covas C."/>
            <person name="Cruz A."/>
            <person name="Mendo S."/>
        </authorList>
    </citation>
    <scope>NUCLEOTIDE SEQUENCE [LARGE SCALE GENOMIC DNA]</scope>
    <source>
        <strain evidence="2 3">NL19</strain>
    </source>
</reference>
<dbReference type="Proteomes" id="UP000032049">
    <property type="component" value="Unassembled WGS sequence"/>
</dbReference>